<evidence type="ECO:0000256" key="7">
    <source>
        <dbReference type="ARBA" id="ARBA00023170"/>
    </source>
</evidence>
<dbReference type="Gene3D" id="3.40.50.150">
    <property type="entry name" value="Vaccinia Virus protein VP39"/>
    <property type="match status" value="1"/>
</dbReference>
<dbReference type="InParanoid" id="A7RXX4"/>
<feature type="domain" description="G-protein coupled receptors family 1 profile" evidence="11">
    <location>
        <begin position="386"/>
        <end position="617"/>
    </location>
</feature>
<dbReference type="PRINTS" id="PR00237">
    <property type="entry name" value="GPCRRHODOPSN"/>
</dbReference>
<evidence type="ECO:0000256" key="3">
    <source>
        <dbReference type="ARBA" id="ARBA00022692"/>
    </source>
</evidence>
<dbReference type="InterPro" id="IPR029063">
    <property type="entry name" value="SAM-dependent_MTases_sf"/>
</dbReference>
<dbReference type="PANTHER" id="PTHR24246:SF27">
    <property type="entry name" value="ADENOSINE RECEPTOR, ISOFORM A"/>
    <property type="match status" value="1"/>
</dbReference>
<evidence type="ECO:0000256" key="1">
    <source>
        <dbReference type="ARBA" id="ARBA00004651"/>
    </source>
</evidence>
<dbReference type="AlphaFoldDB" id="A7RXX4"/>
<dbReference type="Proteomes" id="UP000001593">
    <property type="component" value="Unassembled WGS sequence"/>
</dbReference>
<evidence type="ECO:0000256" key="4">
    <source>
        <dbReference type="ARBA" id="ARBA00022989"/>
    </source>
</evidence>
<feature type="transmembrane region" description="Helical" evidence="10">
    <location>
        <begin position="566"/>
        <end position="592"/>
    </location>
</feature>
<dbReference type="Pfam" id="PF04989">
    <property type="entry name" value="RMNT_CmcI"/>
    <property type="match status" value="1"/>
</dbReference>
<evidence type="ECO:0000256" key="8">
    <source>
        <dbReference type="ARBA" id="ARBA00023180"/>
    </source>
</evidence>
<feature type="transmembrane region" description="Helical" evidence="10">
    <location>
        <begin position="483"/>
        <end position="503"/>
    </location>
</feature>
<keyword evidence="5" id="KW-0297">G-protein coupled receptor</keyword>
<dbReference type="GO" id="GO:0007186">
    <property type="term" value="P:G protein-coupled receptor signaling pathway"/>
    <property type="evidence" value="ECO:0000318"/>
    <property type="project" value="GO_Central"/>
</dbReference>
<keyword evidence="4 10" id="KW-1133">Transmembrane helix</keyword>
<dbReference type="PROSITE" id="PS50262">
    <property type="entry name" value="G_PROTEIN_RECEP_F1_2"/>
    <property type="match status" value="1"/>
</dbReference>
<dbReference type="InterPro" id="IPR017452">
    <property type="entry name" value="GPCR_Rhodpsn_7TM"/>
</dbReference>
<keyword evidence="3 10" id="KW-0812">Transmembrane</keyword>
<evidence type="ECO:0000256" key="2">
    <source>
        <dbReference type="ARBA" id="ARBA00022475"/>
    </source>
</evidence>
<dbReference type="PANTHER" id="PTHR24246">
    <property type="entry name" value="OLFACTORY RECEPTOR AND ADENOSINE RECEPTOR"/>
    <property type="match status" value="1"/>
</dbReference>
<dbReference type="GO" id="GO:0008168">
    <property type="term" value="F:methyltransferase activity"/>
    <property type="evidence" value="ECO:0007669"/>
    <property type="project" value="InterPro"/>
</dbReference>
<evidence type="ECO:0000256" key="10">
    <source>
        <dbReference type="SAM" id="Phobius"/>
    </source>
</evidence>
<proteinExistence type="predicted"/>
<accession>A7RXX4</accession>
<dbReference type="InterPro" id="IPR007072">
    <property type="entry name" value="RNMT_CmcI"/>
</dbReference>
<dbReference type="Pfam" id="PF00001">
    <property type="entry name" value="7tm_1"/>
    <property type="match status" value="1"/>
</dbReference>
<dbReference type="eggNOG" id="KOG2087">
    <property type="taxonomic scope" value="Eukaryota"/>
</dbReference>
<evidence type="ECO:0000313" key="13">
    <source>
        <dbReference type="Proteomes" id="UP000001593"/>
    </source>
</evidence>
<name>A7RXX4_NEMVE</name>
<protein>
    <recommendedName>
        <fullName evidence="11">G-protein coupled receptors family 1 profile domain-containing protein</fullName>
    </recommendedName>
</protein>
<feature type="transmembrane region" description="Helical" evidence="10">
    <location>
        <begin position="598"/>
        <end position="619"/>
    </location>
</feature>
<evidence type="ECO:0000259" key="11">
    <source>
        <dbReference type="PROSITE" id="PS50262"/>
    </source>
</evidence>
<feature type="transmembrane region" description="Helical" evidence="10">
    <location>
        <begin position="441"/>
        <end position="463"/>
    </location>
</feature>
<dbReference type="GO" id="GO:0001609">
    <property type="term" value="F:G protein-coupled adenosine receptor activity"/>
    <property type="evidence" value="ECO:0000318"/>
    <property type="project" value="GO_Central"/>
</dbReference>
<keyword evidence="8" id="KW-0325">Glycoprotein</keyword>
<feature type="transmembrane region" description="Helical" evidence="10">
    <location>
        <begin position="523"/>
        <end position="545"/>
    </location>
</feature>
<feature type="transmembrane region" description="Helical" evidence="10">
    <location>
        <begin position="407"/>
        <end position="435"/>
    </location>
</feature>
<dbReference type="GO" id="GO:0005886">
    <property type="term" value="C:plasma membrane"/>
    <property type="evidence" value="ECO:0000318"/>
    <property type="project" value="GO_Central"/>
</dbReference>
<dbReference type="SUPFAM" id="SSF81321">
    <property type="entry name" value="Family A G protein-coupled receptor-like"/>
    <property type="match status" value="1"/>
</dbReference>
<dbReference type="SUPFAM" id="SSF53335">
    <property type="entry name" value="S-adenosyl-L-methionine-dependent methyltransferases"/>
    <property type="match status" value="1"/>
</dbReference>
<dbReference type="EMBL" id="DS469551">
    <property type="protein sequence ID" value="EDO43699.1"/>
    <property type="molecule type" value="Genomic_DNA"/>
</dbReference>
<dbReference type="CDD" id="cd00637">
    <property type="entry name" value="7tm_classA_rhodopsin-like"/>
    <property type="match status" value="1"/>
</dbReference>
<keyword evidence="13" id="KW-1185">Reference proteome</keyword>
<evidence type="ECO:0000256" key="5">
    <source>
        <dbReference type="ARBA" id="ARBA00023040"/>
    </source>
</evidence>
<evidence type="ECO:0000256" key="6">
    <source>
        <dbReference type="ARBA" id="ARBA00023136"/>
    </source>
</evidence>
<gene>
    <name evidence="12" type="ORF">NEMVEDRAFT_v1g241447</name>
</gene>
<dbReference type="GO" id="GO:0008610">
    <property type="term" value="P:lipid biosynthetic process"/>
    <property type="evidence" value="ECO:0007669"/>
    <property type="project" value="InterPro"/>
</dbReference>
<sequence length="674" mass="77071">MSIDQRNAMYSCQKRNKMVRNAPICQGRGEQVRGDSCVTGVPRKRRVTMAAASESESAVLTAPKRSRYQCCYRLDVKKEVFPHNQPDEYVSTLKQLEAAHAVRRSDDHIQKRLVRFEDRRDTSVLTNEEIINQAKGRHLLQWRGIPQLKSTRDLCITRLMLQEIKPSTIIEIGTFTGGNALWMADLMMNHGTKSHVYTMDIDLSYVHPIVKERDDITVIQGDCHKIEKAFPVKMLERLPHPWYIAEDAHCNLPAVLGYLTKFTHPGDYLVVEDTHPGIYVHAGFGLLEGLEYKPVGTSKRDEFKVFMEKHGSKYRVDTGYTDIFGYQISSINLTTFDFPKWKKSLYIEFSIRRILTVMDNHTDSLQELLVSIAPIQLAEAVVIVIVNSLALAVFLSKSFRIKKSSYLLVNLTVADLMVGLTLFGLALCSLAGPTLLEKYRYIWSVANGISVDGSLFSFTVIAIERTYAIFAPFKHRQLTAKHYTLAISMSWLLSILLEIPIMLKNANILAVTTTYIFTVRSIKIVLAIIGLLMVVGCYMAIWIKLKFYNSSPNARFARSNNKLTQTLFIVTVLSFLCYLPMAAYTIYYFWFGSPQRQIYQYCIILLHVNSFANFLVYSYRIPEFRRELWRILCKCFSTNTGENQSGEIQEIPSYLIRTIQSTGQPSLIRMSTLN</sequence>
<feature type="transmembrane region" description="Helical" evidence="10">
    <location>
        <begin position="368"/>
        <end position="395"/>
    </location>
</feature>
<dbReference type="HOGENOM" id="CLU_407862_0_0_1"/>
<organism evidence="12 13">
    <name type="scientific">Nematostella vectensis</name>
    <name type="common">Starlet sea anemone</name>
    <dbReference type="NCBI Taxonomy" id="45351"/>
    <lineage>
        <taxon>Eukaryota</taxon>
        <taxon>Metazoa</taxon>
        <taxon>Cnidaria</taxon>
        <taxon>Anthozoa</taxon>
        <taxon>Hexacorallia</taxon>
        <taxon>Actiniaria</taxon>
        <taxon>Edwardsiidae</taxon>
        <taxon>Nematostella</taxon>
    </lineage>
</organism>
<keyword evidence="6 10" id="KW-0472">Membrane</keyword>
<keyword evidence="7" id="KW-0675">Receptor</keyword>
<keyword evidence="2" id="KW-1003">Cell membrane</keyword>
<dbReference type="Gene3D" id="1.20.1070.10">
    <property type="entry name" value="Rhodopsin 7-helix transmembrane proteins"/>
    <property type="match status" value="1"/>
</dbReference>
<evidence type="ECO:0000313" key="12">
    <source>
        <dbReference type="EMBL" id="EDO43699.1"/>
    </source>
</evidence>
<keyword evidence="9" id="KW-0807">Transducer</keyword>
<dbReference type="InterPro" id="IPR000276">
    <property type="entry name" value="GPCR_Rhodpsn"/>
</dbReference>
<evidence type="ECO:0000256" key="9">
    <source>
        <dbReference type="ARBA" id="ARBA00023224"/>
    </source>
</evidence>
<comment type="subcellular location">
    <subcellularLocation>
        <location evidence="1">Cell membrane</location>
        <topology evidence="1">Multi-pass membrane protein</topology>
    </subcellularLocation>
</comment>
<reference evidence="12 13" key="1">
    <citation type="journal article" date="2007" name="Science">
        <title>Sea anemone genome reveals ancestral eumetazoan gene repertoire and genomic organization.</title>
        <authorList>
            <person name="Putnam N.H."/>
            <person name="Srivastava M."/>
            <person name="Hellsten U."/>
            <person name="Dirks B."/>
            <person name="Chapman J."/>
            <person name="Salamov A."/>
            <person name="Terry A."/>
            <person name="Shapiro H."/>
            <person name="Lindquist E."/>
            <person name="Kapitonov V.V."/>
            <person name="Jurka J."/>
            <person name="Genikhovich G."/>
            <person name="Grigoriev I.V."/>
            <person name="Lucas S.M."/>
            <person name="Steele R.E."/>
            <person name="Finnerty J.R."/>
            <person name="Technau U."/>
            <person name="Martindale M.Q."/>
            <person name="Rokhsar D.S."/>
        </authorList>
    </citation>
    <scope>NUCLEOTIDE SEQUENCE [LARGE SCALE GENOMIC DNA]</scope>
    <source>
        <strain evidence="13">CH2 X CH6</strain>
    </source>
</reference>